<evidence type="ECO:0000313" key="1">
    <source>
        <dbReference type="EMBL" id="KAH8030298.1"/>
    </source>
</evidence>
<gene>
    <name evidence="1" type="ORF">HPB51_006730</name>
</gene>
<reference evidence="1" key="2">
    <citation type="submission" date="2021-09" db="EMBL/GenBank/DDBJ databases">
        <authorList>
            <person name="Jia N."/>
            <person name="Wang J."/>
            <person name="Shi W."/>
            <person name="Du L."/>
            <person name="Sun Y."/>
            <person name="Zhan W."/>
            <person name="Jiang J."/>
            <person name="Wang Q."/>
            <person name="Zhang B."/>
            <person name="Ji P."/>
            <person name="Sakyi L.B."/>
            <person name="Cui X."/>
            <person name="Yuan T."/>
            <person name="Jiang B."/>
            <person name="Yang W."/>
            <person name="Lam T.T.-Y."/>
            <person name="Chang Q."/>
            <person name="Ding S."/>
            <person name="Wang X."/>
            <person name="Zhu J."/>
            <person name="Ruan X."/>
            <person name="Zhao L."/>
            <person name="Wei J."/>
            <person name="Que T."/>
            <person name="Du C."/>
            <person name="Cheng J."/>
            <person name="Dai P."/>
            <person name="Han X."/>
            <person name="Huang E."/>
            <person name="Gao Y."/>
            <person name="Liu J."/>
            <person name="Shao H."/>
            <person name="Ye R."/>
            <person name="Li L."/>
            <person name="Wei W."/>
            <person name="Wang X."/>
            <person name="Wang C."/>
            <person name="Huo Q."/>
            <person name="Li W."/>
            <person name="Guo W."/>
            <person name="Chen H."/>
            <person name="Chen S."/>
            <person name="Zhou L."/>
            <person name="Zhou L."/>
            <person name="Ni X."/>
            <person name="Tian J."/>
            <person name="Zhou Y."/>
            <person name="Sheng Y."/>
            <person name="Liu T."/>
            <person name="Pan Y."/>
            <person name="Xia L."/>
            <person name="Li J."/>
            <person name="Zhao F."/>
            <person name="Cao W."/>
        </authorList>
    </citation>
    <scope>NUCLEOTIDE SEQUENCE</scope>
    <source>
        <strain evidence="1">Rmic-2018</strain>
        <tissue evidence="1">Larvae</tissue>
    </source>
</reference>
<name>A0A9J6E7P2_RHIMP</name>
<protein>
    <submittedName>
        <fullName evidence="1">Uncharacterized protein</fullName>
    </submittedName>
</protein>
<sequence>MTTTVPTIQQKRAADSSTIQGATTKDYKLRDESTNLQEVMLVDSGDPMDVQSSVCPVVPAKRGPPVIVHQQDAIASGQSLKKVMHPRSPLLSLTTCPPVPITSVPTKHVQKVIDHALETNGYKGFAAYKSTNTINVHLAAHNDAQKLCSLTPILLSDDRQLPVQCYFASGPNVQKCVFYDIDPDDSPEIICHELYSPTHRVLAARIMGKRRTCLVTMQSP</sequence>
<dbReference type="EMBL" id="JABSTU010000005">
    <property type="protein sequence ID" value="KAH8030298.1"/>
    <property type="molecule type" value="Genomic_DNA"/>
</dbReference>
<dbReference type="Proteomes" id="UP000821866">
    <property type="component" value="Chromosome 3"/>
</dbReference>
<organism evidence="1 2">
    <name type="scientific">Rhipicephalus microplus</name>
    <name type="common">Cattle tick</name>
    <name type="synonym">Boophilus microplus</name>
    <dbReference type="NCBI Taxonomy" id="6941"/>
    <lineage>
        <taxon>Eukaryota</taxon>
        <taxon>Metazoa</taxon>
        <taxon>Ecdysozoa</taxon>
        <taxon>Arthropoda</taxon>
        <taxon>Chelicerata</taxon>
        <taxon>Arachnida</taxon>
        <taxon>Acari</taxon>
        <taxon>Parasitiformes</taxon>
        <taxon>Ixodida</taxon>
        <taxon>Ixodoidea</taxon>
        <taxon>Ixodidae</taxon>
        <taxon>Rhipicephalinae</taxon>
        <taxon>Rhipicephalus</taxon>
        <taxon>Boophilus</taxon>
    </lineage>
</organism>
<comment type="caution">
    <text evidence="1">The sequence shown here is derived from an EMBL/GenBank/DDBJ whole genome shotgun (WGS) entry which is preliminary data.</text>
</comment>
<proteinExistence type="predicted"/>
<reference evidence="1" key="1">
    <citation type="journal article" date="2020" name="Cell">
        <title>Large-Scale Comparative Analyses of Tick Genomes Elucidate Their Genetic Diversity and Vector Capacities.</title>
        <authorList>
            <consortium name="Tick Genome and Microbiome Consortium (TIGMIC)"/>
            <person name="Jia N."/>
            <person name="Wang J."/>
            <person name="Shi W."/>
            <person name="Du L."/>
            <person name="Sun Y."/>
            <person name="Zhan W."/>
            <person name="Jiang J.F."/>
            <person name="Wang Q."/>
            <person name="Zhang B."/>
            <person name="Ji P."/>
            <person name="Bell-Sakyi L."/>
            <person name="Cui X.M."/>
            <person name="Yuan T.T."/>
            <person name="Jiang B.G."/>
            <person name="Yang W.F."/>
            <person name="Lam T.T."/>
            <person name="Chang Q.C."/>
            <person name="Ding S.J."/>
            <person name="Wang X.J."/>
            <person name="Zhu J.G."/>
            <person name="Ruan X.D."/>
            <person name="Zhao L."/>
            <person name="Wei J.T."/>
            <person name="Ye R.Z."/>
            <person name="Que T.C."/>
            <person name="Du C.H."/>
            <person name="Zhou Y.H."/>
            <person name="Cheng J.X."/>
            <person name="Dai P.F."/>
            <person name="Guo W.B."/>
            <person name="Han X.H."/>
            <person name="Huang E.J."/>
            <person name="Li L.F."/>
            <person name="Wei W."/>
            <person name="Gao Y.C."/>
            <person name="Liu J.Z."/>
            <person name="Shao H.Z."/>
            <person name="Wang X."/>
            <person name="Wang C.C."/>
            <person name="Yang T.C."/>
            <person name="Huo Q.B."/>
            <person name="Li W."/>
            <person name="Chen H.Y."/>
            <person name="Chen S.E."/>
            <person name="Zhou L.G."/>
            <person name="Ni X.B."/>
            <person name="Tian J.H."/>
            <person name="Sheng Y."/>
            <person name="Liu T."/>
            <person name="Pan Y.S."/>
            <person name="Xia L.Y."/>
            <person name="Li J."/>
            <person name="Zhao F."/>
            <person name="Cao W.C."/>
        </authorList>
    </citation>
    <scope>NUCLEOTIDE SEQUENCE</scope>
    <source>
        <strain evidence="1">Rmic-2018</strain>
    </source>
</reference>
<dbReference type="AlphaFoldDB" id="A0A9J6E7P2"/>
<evidence type="ECO:0000313" key="2">
    <source>
        <dbReference type="Proteomes" id="UP000821866"/>
    </source>
</evidence>
<accession>A0A9J6E7P2</accession>
<keyword evidence="2" id="KW-1185">Reference proteome</keyword>